<feature type="compositionally biased region" description="Basic and acidic residues" evidence="1">
    <location>
        <begin position="373"/>
        <end position="384"/>
    </location>
</feature>
<comment type="caution">
    <text evidence="2">The sequence shown here is derived from an EMBL/GenBank/DDBJ whole genome shotgun (WGS) entry which is preliminary data.</text>
</comment>
<organism evidence="2 3">
    <name type="scientific">Catenaria anguillulae PL171</name>
    <dbReference type="NCBI Taxonomy" id="765915"/>
    <lineage>
        <taxon>Eukaryota</taxon>
        <taxon>Fungi</taxon>
        <taxon>Fungi incertae sedis</taxon>
        <taxon>Blastocladiomycota</taxon>
        <taxon>Blastocladiomycetes</taxon>
        <taxon>Blastocladiales</taxon>
        <taxon>Catenariaceae</taxon>
        <taxon>Catenaria</taxon>
    </lineage>
</organism>
<feature type="region of interest" description="Disordered" evidence="1">
    <location>
        <begin position="362"/>
        <end position="384"/>
    </location>
</feature>
<gene>
    <name evidence="2" type="ORF">BCR44DRAFT_1516980</name>
</gene>
<sequence length="1298" mass="144174">MPRTKRNCKAVDRDRDPDRDPDDDAATDPLADFQPLPASADLDNDNDDDDYVSKPAAKRGRRPNNASTTSRKSAASRASKAKAAAAHIPFEPHAIDDPIPEAPARPLLDPPSGDTSPYGAAEISPFPWQLPVTVPETASNWWQLMDLDPGNPQSAVLLLGNETFTSSTLLTFPDEAHLHPETSAFVGPPEFAFFQVPYFLREPILQCKRPRLESNGLQSTDYRCNPIFESHTYSLPVDMRDPLLKRQFDGTGDNFTLYSDVFNKHLRGDKHLERYMEKNKGYHWFPGGSTPLAFLREIKFVPRAHFVRPASVPAVGDSADAEPSELSELFLFDVGSADSIGLKVTPSMEEYLAVLVRPHPKESYTTDGSQGESDSKEQPNELQERTSWRYIASVYLRLDKLQAVFQGPNKAQSQSDVHALLKLFSQTRPVNFRRPRHGRTDPALASSTDFANRARQLEISVDPISTFSSKHIGEASDSSGFIVQLGPDGPFYDPNQGLFASHYSALSGELTTIDGRRPKHVIHYSRSSGLVGRPIYDKSISNRQRMLNALHLIAAQPCTRPEPIPTAHLPRMPSRATLIVTAGVCIAHWESLAHQVLGSSASIVTLTSVASLQPTSLRDMLVADVVIISDKLLLDPNAWTRRAVFPKDFSLENVTPNKLQLTGSQQEYYYGTQEQHAAYMDFLRQDVPARRFEHMATWRSSPNKNMVEATASFFADVTVAYWHRIVLDRWTEVSSLYSLLASRAWVALDPPDRVSYTGNRMGFAQGGVFMDLAHTLSVVADTEKVPLPAVEFEVEQVYTSPVDLALEVIGTAQGGHSAQSWVRLRISVANMRTSDEDRGYPYLSASVFDKWKLFQVAKELGTMCDEFRAEQQAAIHRLRDTITQVHSAAKDLKALELTLAVLYHGLKKECLASHGWIRTFLEDVVKDAPEVKLNEHIDFDRFQLRNSSYDRYAYRPAAYDDTGASLWDYRTLDSHVQAVLGAVKSLAKARTGWDSCEGALRLVRNTTKVEGWMAKIVHGGQQGVGEPVVDVICCPSCNMELADDTKLVVSSTTLAFAHCPSCLPTTSDLDCQLLKFEFAPVPNIKRSRQWLAHVVEAEERGSKFLIWPRTLIQSLVLQAMHVLSSDTDARADAEPKRIAMFMSADHVKAASRCFKLFNVPCVKLNGKHAYKSLKKLYSAQANAIRDDENSDMAAIYADTVGDESSNASGISAPKHVAIVLVDVACPRINRVRIPGVTHVFLGSRWRDIGPATCVATALRPPNEEQREIKVVTFTGDAFCDTGTVDSSLVARLPPRKYE</sequence>
<name>A0A1Y2H7H6_9FUNG</name>
<proteinExistence type="predicted"/>
<keyword evidence="3" id="KW-1185">Reference proteome</keyword>
<evidence type="ECO:0000313" key="3">
    <source>
        <dbReference type="Proteomes" id="UP000193411"/>
    </source>
</evidence>
<feature type="region of interest" description="Disordered" evidence="1">
    <location>
        <begin position="1"/>
        <end position="122"/>
    </location>
</feature>
<reference evidence="2 3" key="1">
    <citation type="submission" date="2016-07" db="EMBL/GenBank/DDBJ databases">
        <title>Pervasive Adenine N6-methylation of Active Genes in Fungi.</title>
        <authorList>
            <consortium name="DOE Joint Genome Institute"/>
            <person name="Mondo S.J."/>
            <person name="Dannebaum R.O."/>
            <person name="Kuo R.C."/>
            <person name="Labutti K."/>
            <person name="Haridas S."/>
            <person name="Kuo A."/>
            <person name="Salamov A."/>
            <person name="Ahrendt S.R."/>
            <person name="Lipzen A."/>
            <person name="Sullivan W."/>
            <person name="Andreopoulos W.B."/>
            <person name="Clum A."/>
            <person name="Lindquist E."/>
            <person name="Daum C."/>
            <person name="Ramamoorthy G.K."/>
            <person name="Gryganskyi A."/>
            <person name="Culley D."/>
            <person name="Magnuson J.K."/>
            <person name="James T.Y."/>
            <person name="O'Malley M.A."/>
            <person name="Stajich J.E."/>
            <person name="Spatafora J.W."/>
            <person name="Visel A."/>
            <person name="Grigoriev I.V."/>
        </authorList>
    </citation>
    <scope>NUCLEOTIDE SEQUENCE [LARGE SCALE GENOMIC DNA]</scope>
    <source>
        <strain evidence="2 3">PL171</strain>
    </source>
</reference>
<dbReference type="Proteomes" id="UP000193411">
    <property type="component" value="Unassembled WGS sequence"/>
</dbReference>
<feature type="compositionally biased region" description="Low complexity" evidence="1">
    <location>
        <begin position="66"/>
        <end position="86"/>
    </location>
</feature>
<feature type="compositionally biased region" description="Basic and acidic residues" evidence="1">
    <location>
        <begin position="9"/>
        <end position="18"/>
    </location>
</feature>
<protein>
    <submittedName>
        <fullName evidence="2">Uncharacterized protein</fullName>
    </submittedName>
</protein>
<evidence type="ECO:0000313" key="2">
    <source>
        <dbReference type="EMBL" id="ORZ30520.1"/>
    </source>
</evidence>
<accession>A0A1Y2H7H6</accession>
<evidence type="ECO:0000256" key="1">
    <source>
        <dbReference type="SAM" id="MobiDB-lite"/>
    </source>
</evidence>
<dbReference type="EMBL" id="MCFL01000083">
    <property type="protein sequence ID" value="ORZ30520.1"/>
    <property type="molecule type" value="Genomic_DNA"/>
</dbReference>